<dbReference type="Proteomes" id="UP000234778">
    <property type="component" value="Unassembled WGS sequence"/>
</dbReference>
<dbReference type="GeneID" id="81707728"/>
<protein>
    <submittedName>
        <fullName evidence="2">NrdH-redoxin</fullName>
    </submittedName>
</protein>
<comment type="caution">
    <text evidence="2">The sequence shown here is derived from an EMBL/GenBank/DDBJ whole genome shotgun (WGS) entry which is preliminary data.</text>
</comment>
<organism evidence="2 3">
    <name type="scientific">Actinomyces urogenitalis</name>
    <dbReference type="NCBI Taxonomy" id="103621"/>
    <lineage>
        <taxon>Bacteria</taxon>
        <taxon>Bacillati</taxon>
        <taxon>Actinomycetota</taxon>
        <taxon>Actinomycetes</taxon>
        <taxon>Actinomycetales</taxon>
        <taxon>Actinomycetaceae</taxon>
        <taxon>Actinomyces</taxon>
    </lineage>
</organism>
<dbReference type="InterPro" id="IPR010916">
    <property type="entry name" value="TonB_box_CS"/>
</dbReference>
<dbReference type="InterPro" id="IPR002109">
    <property type="entry name" value="Glutaredoxin"/>
</dbReference>
<feature type="domain" description="Glutaredoxin" evidence="1">
    <location>
        <begin position="6"/>
        <end position="60"/>
    </location>
</feature>
<dbReference type="GO" id="GO:0045454">
    <property type="term" value="P:cell redox homeostasis"/>
    <property type="evidence" value="ECO:0007669"/>
    <property type="project" value="TreeGrafter"/>
</dbReference>
<dbReference type="Gene3D" id="3.40.30.10">
    <property type="entry name" value="Glutaredoxin"/>
    <property type="match status" value="1"/>
</dbReference>
<reference evidence="2 3" key="1">
    <citation type="submission" date="2017-12" db="EMBL/GenBank/DDBJ databases">
        <title>Phylogenetic diversity of female urinary microbiome.</title>
        <authorList>
            <person name="Thomas-White K."/>
            <person name="Wolfe A.J."/>
        </authorList>
    </citation>
    <scope>NUCLEOTIDE SEQUENCE [LARGE SCALE GENOMIC DNA]</scope>
    <source>
        <strain evidence="2 3">UMB0319</strain>
    </source>
</reference>
<dbReference type="GO" id="GO:0009055">
    <property type="term" value="F:electron transfer activity"/>
    <property type="evidence" value="ECO:0007669"/>
    <property type="project" value="TreeGrafter"/>
</dbReference>
<dbReference type="CDD" id="cd02976">
    <property type="entry name" value="NrdH"/>
    <property type="match status" value="1"/>
</dbReference>
<dbReference type="InterPro" id="IPR051548">
    <property type="entry name" value="Grx-like_ET"/>
</dbReference>
<dbReference type="RefSeq" id="WP_034234724.1">
    <property type="nucleotide sequence ID" value="NZ_JAHAIH010000001.1"/>
</dbReference>
<dbReference type="PROSITE" id="PS51354">
    <property type="entry name" value="GLUTAREDOXIN_2"/>
    <property type="match status" value="1"/>
</dbReference>
<sequence length="84" mass="9405">MAESTIEFYGAQWCGDCRMAKRVLEDLQVPFTYHDLEKDESAVQAAIDISGQKHIPVIQFSDDTFLVEPSKAELTTKVKELGLA</sequence>
<dbReference type="PROSITE" id="PS00430">
    <property type="entry name" value="TONB_DEPENDENT_REC_1"/>
    <property type="match status" value="1"/>
</dbReference>
<evidence type="ECO:0000313" key="2">
    <source>
        <dbReference type="EMBL" id="PKY99688.1"/>
    </source>
</evidence>
<gene>
    <name evidence="2" type="ORF">CYJ26_02050</name>
</gene>
<dbReference type="PANTHER" id="PTHR34386">
    <property type="entry name" value="GLUTAREDOXIN"/>
    <property type="match status" value="1"/>
</dbReference>
<name>A0A2I1KVR1_9ACTO</name>
<accession>A0A2I1KVR1</accession>
<dbReference type="Pfam" id="PF00462">
    <property type="entry name" value="Glutaredoxin"/>
    <property type="match status" value="1"/>
</dbReference>
<dbReference type="AlphaFoldDB" id="A0A2I1KVR1"/>
<evidence type="ECO:0000313" key="3">
    <source>
        <dbReference type="Proteomes" id="UP000234778"/>
    </source>
</evidence>
<proteinExistence type="predicted"/>
<evidence type="ECO:0000259" key="1">
    <source>
        <dbReference type="Pfam" id="PF00462"/>
    </source>
</evidence>
<dbReference type="InterPro" id="IPR036249">
    <property type="entry name" value="Thioredoxin-like_sf"/>
</dbReference>
<dbReference type="EMBL" id="PKHA01000001">
    <property type="protein sequence ID" value="PKY99688.1"/>
    <property type="molecule type" value="Genomic_DNA"/>
</dbReference>
<dbReference type="SUPFAM" id="SSF52833">
    <property type="entry name" value="Thioredoxin-like"/>
    <property type="match status" value="1"/>
</dbReference>
<dbReference type="PANTHER" id="PTHR34386:SF1">
    <property type="entry name" value="GLUTAREDOXIN-LIKE PROTEIN NRDH"/>
    <property type="match status" value="1"/>
</dbReference>